<feature type="compositionally biased region" description="Basic and acidic residues" evidence="1">
    <location>
        <begin position="76"/>
        <end position="85"/>
    </location>
</feature>
<keyword evidence="3" id="KW-1185">Reference proteome</keyword>
<dbReference type="PANTHER" id="PTHR47477:SF8">
    <property type="entry name" value="TNF RECEPTOR-ASSOCIATED FACTOR HOMOLOG 1A"/>
    <property type="match status" value="1"/>
</dbReference>
<reference evidence="2" key="1">
    <citation type="submission" date="2023-12" db="EMBL/GenBank/DDBJ databases">
        <title>Genome assembly of Anisodus tanguticus.</title>
        <authorList>
            <person name="Wang Y.-J."/>
        </authorList>
    </citation>
    <scope>NUCLEOTIDE SEQUENCE</scope>
    <source>
        <strain evidence="2">KB-2021</strain>
        <tissue evidence="2">Leaf</tissue>
    </source>
</reference>
<evidence type="ECO:0000313" key="3">
    <source>
        <dbReference type="Proteomes" id="UP001291623"/>
    </source>
</evidence>
<organism evidence="2 3">
    <name type="scientific">Anisodus tanguticus</name>
    <dbReference type="NCBI Taxonomy" id="243964"/>
    <lineage>
        <taxon>Eukaryota</taxon>
        <taxon>Viridiplantae</taxon>
        <taxon>Streptophyta</taxon>
        <taxon>Embryophyta</taxon>
        <taxon>Tracheophyta</taxon>
        <taxon>Spermatophyta</taxon>
        <taxon>Magnoliopsida</taxon>
        <taxon>eudicotyledons</taxon>
        <taxon>Gunneridae</taxon>
        <taxon>Pentapetalae</taxon>
        <taxon>asterids</taxon>
        <taxon>lamiids</taxon>
        <taxon>Solanales</taxon>
        <taxon>Solanaceae</taxon>
        <taxon>Solanoideae</taxon>
        <taxon>Hyoscyameae</taxon>
        <taxon>Anisodus</taxon>
    </lineage>
</organism>
<gene>
    <name evidence="2" type="ORF">RND71_013850</name>
</gene>
<feature type="compositionally biased region" description="Basic and acidic residues" evidence="1">
    <location>
        <begin position="23"/>
        <end position="34"/>
    </location>
</feature>
<feature type="region of interest" description="Disordered" evidence="1">
    <location>
        <begin position="1"/>
        <end position="34"/>
    </location>
</feature>
<sequence length="295" mass="31455">MAEPLLDAEKGFPEEAGADELLDERSHTELRGRSTSKDILKAADWASETLGQTSDVVSDEGQLNDTSKVAVLQQRKLIDDKERSSMLKPSVQSPPRSPQKSTLSAVQSKANLKISVTSDPISVKSSSSDSPKLTDKSAPEVISAETSVMLKADPHKTVVLKALKKPFPWPAPITAEKSPSKQVTTSATAERPISRQVPAQSRPLSAPLVTGPKPAAPVFSMVQATQLLPRSVGAAGRLGPDPSPATNSYVPQSYRNAIMGGPVSGSPAGFSQPHLQVQPLTRHIHTLQHLHRLLA</sequence>
<name>A0AAE1S9M0_9SOLA</name>
<proteinExistence type="predicted"/>
<comment type="caution">
    <text evidence="2">The sequence shown here is derived from an EMBL/GenBank/DDBJ whole genome shotgun (WGS) entry which is preliminary data.</text>
</comment>
<evidence type="ECO:0000313" key="2">
    <source>
        <dbReference type="EMBL" id="KAK4365970.1"/>
    </source>
</evidence>
<dbReference type="AlphaFoldDB" id="A0AAE1S9M0"/>
<feature type="compositionally biased region" description="Polar residues" evidence="1">
    <location>
        <begin position="90"/>
        <end position="110"/>
    </location>
</feature>
<feature type="region of interest" description="Disordered" evidence="1">
    <location>
        <begin position="173"/>
        <end position="207"/>
    </location>
</feature>
<dbReference type="EMBL" id="JAVYJV010000007">
    <property type="protein sequence ID" value="KAK4365970.1"/>
    <property type="molecule type" value="Genomic_DNA"/>
</dbReference>
<feature type="region of interest" description="Disordered" evidence="1">
    <location>
        <begin position="74"/>
        <end position="138"/>
    </location>
</feature>
<dbReference type="InterPro" id="IPR055327">
    <property type="entry name" value="TRAF1A/B"/>
</dbReference>
<evidence type="ECO:0000256" key="1">
    <source>
        <dbReference type="SAM" id="MobiDB-lite"/>
    </source>
</evidence>
<protein>
    <submittedName>
        <fullName evidence="2">Uncharacterized protein</fullName>
    </submittedName>
</protein>
<dbReference type="Proteomes" id="UP001291623">
    <property type="component" value="Unassembled WGS sequence"/>
</dbReference>
<feature type="compositionally biased region" description="Low complexity" evidence="1">
    <location>
        <begin position="115"/>
        <end position="131"/>
    </location>
</feature>
<dbReference type="PANTHER" id="PTHR47477">
    <property type="entry name" value="TNF RECEPTOR-ASSOCIATED FACTOR HOMOLOG 1A"/>
    <property type="match status" value="1"/>
</dbReference>
<accession>A0AAE1S9M0</accession>